<evidence type="ECO:0000256" key="2">
    <source>
        <dbReference type="ARBA" id="ARBA00022630"/>
    </source>
</evidence>
<dbReference type="InterPro" id="IPR016169">
    <property type="entry name" value="FAD-bd_PCMH_sub2"/>
</dbReference>
<sequence length="496" mass="53681">MALLFIWAIALSYCVGSVWTSATCNQLATSGITIEPYESPAYDYDQTQYWSSACSALLPGCILVPDSAAQVSLIVKTLLENDEKFAIKSGGHNPNQNFSSVAGGPLINLKNLTEVTYDAESGTARVGAGNRWSAVILALQIYNVTVVGGRIGHVGVGGYLLGGGLSYLSTQYGWAADNIVAAEVVLANGEIVNATETSNVDLFNVLRGGGNNFGIVTTYTLKTHPIGEIWGGIVVFESSPTVNDRILTAIRNFVEYYPDDKAAIIVTEELTLASQQDIWLLFLFYDGPVPPPGTFDNITDIGPIVNTATTTTYYDFVSQEDAEVFMGDVYMIATESTSLPAADVGLEVLSSYRDHFVDVATANAQVPGLVATMAYQPIPKGLAVKALENGGDLIALDNFVDRIFFEFDYSFTSTASVPQMNGVIETLFSGIQERVSAFTAKGTLPEAYLPLFANDANFQEDYWGRLRPETLAYAEIVRDEYDPFGFFKDRTGGFKL</sequence>
<dbReference type="InterPro" id="IPR036318">
    <property type="entry name" value="FAD-bd_PCMH-like_sf"/>
</dbReference>
<comment type="similarity">
    <text evidence="1">Belongs to the oxygen-dependent FAD-linked oxidoreductase family.</text>
</comment>
<dbReference type="PANTHER" id="PTHR42973">
    <property type="entry name" value="BINDING OXIDOREDUCTASE, PUTATIVE (AFU_ORTHOLOGUE AFUA_1G17690)-RELATED"/>
    <property type="match status" value="1"/>
</dbReference>
<keyword evidence="8" id="KW-1185">Reference proteome</keyword>
<organism evidence="7 8">
    <name type="scientific">Hyaloscypha variabilis (strain UAMH 11265 / GT02V1 / F)</name>
    <name type="common">Meliniomyces variabilis</name>
    <dbReference type="NCBI Taxonomy" id="1149755"/>
    <lineage>
        <taxon>Eukaryota</taxon>
        <taxon>Fungi</taxon>
        <taxon>Dikarya</taxon>
        <taxon>Ascomycota</taxon>
        <taxon>Pezizomycotina</taxon>
        <taxon>Leotiomycetes</taxon>
        <taxon>Helotiales</taxon>
        <taxon>Hyaloscyphaceae</taxon>
        <taxon>Hyaloscypha</taxon>
        <taxon>Hyaloscypha variabilis</taxon>
    </lineage>
</organism>
<dbReference type="OrthoDB" id="2151789at2759"/>
<keyword evidence="3" id="KW-0274">FAD</keyword>
<dbReference type="GO" id="GO:0071949">
    <property type="term" value="F:FAD binding"/>
    <property type="evidence" value="ECO:0007669"/>
    <property type="project" value="InterPro"/>
</dbReference>
<name>A0A2J6RXG4_HYAVF</name>
<feature type="domain" description="FAD-binding PCMH-type" evidence="6">
    <location>
        <begin position="55"/>
        <end position="226"/>
    </location>
</feature>
<dbReference type="InterPro" id="IPR050416">
    <property type="entry name" value="FAD-linked_Oxidoreductase"/>
</dbReference>
<gene>
    <name evidence="7" type="ORF">L207DRAFT_526401</name>
</gene>
<dbReference type="EMBL" id="KZ613942">
    <property type="protein sequence ID" value="PMD43201.1"/>
    <property type="molecule type" value="Genomic_DNA"/>
</dbReference>
<protein>
    <submittedName>
        <fullName evidence="7">FAD dependent oxidoreductase</fullName>
    </submittedName>
</protein>
<evidence type="ECO:0000256" key="1">
    <source>
        <dbReference type="ARBA" id="ARBA00005466"/>
    </source>
</evidence>
<dbReference type="InterPro" id="IPR006094">
    <property type="entry name" value="Oxid_FAD_bind_N"/>
</dbReference>
<evidence type="ECO:0000256" key="3">
    <source>
        <dbReference type="ARBA" id="ARBA00022827"/>
    </source>
</evidence>
<dbReference type="Proteomes" id="UP000235786">
    <property type="component" value="Unassembled WGS sequence"/>
</dbReference>
<dbReference type="Gene3D" id="3.30.465.10">
    <property type="match status" value="1"/>
</dbReference>
<keyword evidence="4" id="KW-0560">Oxidoreductase</keyword>
<dbReference type="InterPro" id="IPR016166">
    <property type="entry name" value="FAD-bd_PCMH"/>
</dbReference>
<proteinExistence type="inferred from homology"/>
<dbReference type="AlphaFoldDB" id="A0A2J6RXG4"/>
<dbReference type="GO" id="GO:0016491">
    <property type="term" value="F:oxidoreductase activity"/>
    <property type="evidence" value="ECO:0007669"/>
    <property type="project" value="UniProtKB-KW"/>
</dbReference>
<reference evidence="7 8" key="1">
    <citation type="submission" date="2016-04" db="EMBL/GenBank/DDBJ databases">
        <title>A degradative enzymes factory behind the ericoid mycorrhizal symbiosis.</title>
        <authorList>
            <consortium name="DOE Joint Genome Institute"/>
            <person name="Martino E."/>
            <person name="Morin E."/>
            <person name="Grelet G."/>
            <person name="Kuo A."/>
            <person name="Kohler A."/>
            <person name="Daghino S."/>
            <person name="Barry K."/>
            <person name="Choi C."/>
            <person name="Cichocki N."/>
            <person name="Clum A."/>
            <person name="Copeland A."/>
            <person name="Hainaut M."/>
            <person name="Haridas S."/>
            <person name="Labutti K."/>
            <person name="Lindquist E."/>
            <person name="Lipzen A."/>
            <person name="Khouja H.-R."/>
            <person name="Murat C."/>
            <person name="Ohm R."/>
            <person name="Olson A."/>
            <person name="Spatafora J."/>
            <person name="Veneault-Fourrey C."/>
            <person name="Henrissat B."/>
            <person name="Grigoriev I."/>
            <person name="Martin F."/>
            <person name="Perotto S."/>
        </authorList>
    </citation>
    <scope>NUCLEOTIDE SEQUENCE [LARGE SCALE GENOMIC DNA]</scope>
    <source>
        <strain evidence="7 8">F</strain>
    </source>
</reference>
<dbReference type="Pfam" id="PF01565">
    <property type="entry name" value="FAD_binding_4"/>
    <property type="match status" value="1"/>
</dbReference>
<evidence type="ECO:0000259" key="6">
    <source>
        <dbReference type="PROSITE" id="PS51387"/>
    </source>
</evidence>
<dbReference type="STRING" id="1149755.A0A2J6RXG4"/>
<evidence type="ECO:0000256" key="4">
    <source>
        <dbReference type="ARBA" id="ARBA00023002"/>
    </source>
</evidence>
<feature type="signal peptide" evidence="5">
    <location>
        <begin position="1"/>
        <end position="20"/>
    </location>
</feature>
<accession>A0A2J6RXG4</accession>
<dbReference type="SUPFAM" id="SSF56176">
    <property type="entry name" value="FAD-binding/transporter-associated domain-like"/>
    <property type="match status" value="1"/>
</dbReference>
<feature type="chain" id="PRO_5014377707" evidence="5">
    <location>
        <begin position="21"/>
        <end position="496"/>
    </location>
</feature>
<evidence type="ECO:0000313" key="8">
    <source>
        <dbReference type="Proteomes" id="UP000235786"/>
    </source>
</evidence>
<keyword evidence="5" id="KW-0732">Signal</keyword>
<evidence type="ECO:0000313" key="7">
    <source>
        <dbReference type="EMBL" id="PMD43201.1"/>
    </source>
</evidence>
<dbReference type="PANTHER" id="PTHR42973:SF13">
    <property type="entry name" value="FAD-BINDING PCMH-TYPE DOMAIN-CONTAINING PROTEIN"/>
    <property type="match status" value="1"/>
</dbReference>
<dbReference type="PROSITE" id="PS51387">
    <property type="entry name" value="FAD_PCMH"/>
    <property type="match status" value="1"/>
</dbReference>
<evidence type="ECO:0000256" key="5">
    <source>
        <dbReference type="SAM" id="SignalP"/>
    </source>
</evidence>
<keyword evidence="2" id="KW-0285">Flavoprotein</keyword>